<dbReference type="Proteomes" id="UP001054945">
    <property type="component" value="Unassembled WGS sequence"/>
</dbReference>
<evidence type="ECO:0000313" key="2">
    <source>
        <dbReference type="Proteomes" id="UP001054945"/>
    </source>
</evidence>
<proteinExistence type="predicted"/>
<accession>A0AAV4QMF1</accession>
<dbReference type="AlphaFoldDB" id="A0AAV4QMF1"/>
<protein>
    <submittedName>
        <fullName evidence="1">Uncharacterized protein</fullName>
    </submittedName>
</protein>
<keyword evidence="2" id="KW-1185">Reference proteome</keyword>
<organism evidence="1 2">
    <name type="scientific">Caerostris extrusa</name>
    <name type="common">Bark spider</name>
    <name type="synonym">Caerostris bankana</name>
    <dbReference type="NCBI Taxonomy" id="172846"/>
    <lineage>
        <taxon>Eukaryota</taxon>
        <taxon>Metazoa</taxon>
        <taxon>Ecdysozoa</taxon>
        <taxon>Arthropoda</taxon>
        <taxon>Chelicerata</taxon>
        <taxon>Arachnida</taxon>
        <taxon>Araneae</taxon>
        <taxon>Araneomorphae</taxon>
        <taxon>Entelegynae</taxon>
        <taxon>Araneoidea</taxon>
        <taxon>Araneidae</taxon>
        <taxon>Caerostris</taxon>
    </lineage>
</organism>
<evidence type="ECO:0000313" key="1">
    <source>
        <dbReference type="EMBL" id="GIY10605.1"/>
    </source>
</evidence>
<name>A0AAV4QMF1_CAEEX</name>
<sequence>MDELAQRNRCKVFLHLPSCLSETPLLLSRAFLDLVTSFSRVAGSHHQRRETNGRTLMADPNSQTCCITLPSRLAYSHFSKDNGSACQFFTHHIVLDERQTGRLLLPGTSPDERSKDVEAA</sequence>
<comment type="caution">
    <text evidence="1">The sequence shown here is derived from an EMBL/GenBank/DDBJ whole genome shotgun (WGS) entry which is preliminary data.</text>
</comment>
<reference evidence="1 2" key="1">
    <citation type="submission" date="2021-06" db="EMBL/GenBank/DDBJ databases">
        <title>Caerostris extrusa draft genome.</title>
        <authorList>
            <person name="Kono N."/>
            <person name="Arakawa K."/>
        </authorList>
    </citation>
    <scope>NUCLEOTIDE SEQUENCE [LARGE SCALE GENOMIC DNA]</scope>
</reference>
<dbReference type="EMBL" id="BPLR01006543">
    <property type="protein sequence ID" value="GIY10605.1"/>
    <property type="molecule type" value="Genomic_DNA"/>
</dbReference>
<gene>
    <name evidence="1" type="ORF">CEXT_380411</name>
</gene>